<name>A0A565CJZ8_9BRAS</name>
<dbReference type="Proteomes" id="UP000489600">
    <property type="component" value="Unassembled WGS sequence"/>
</dbReference>
<proteinExistence type="predicted"/>
<evidence type="ECO:0000256" key="1">
    <source>
        <dbReference type="SAM" id="Phobius"/>
    </source>
</evidence>
<evidence type="ECO:0000313" key="2">
    <source>
        <dbReference type="EMBL" id="VVB14053.1"/>
    </source>
</evidence>
<keyword evidence="1" id="KW-1133">Transmembrane helix</keyword>
<gene>
    <name evidence="2" type="ORF">ANE_LOCUS24497</name>
</gene>
<sequence length="424" mass="48318">MDQNQAIPELPDDSLLDSINKKLEALSSLSKDCCIYKVPERLRRLNPDAYSPRIISIGPLHHGEKELEAMEDHKMRYLKCLVPKTSLSLEGMIEVAKTWEAKARLCYAEDIKLSSNEFVKMLIVDAGFLVELLLRSPDDVDDSMLDRIYGKQKMIVDVNHDIMLLENQLPYFVVKKMFGLLDGGHGRGLPLIPIIHGHFKKYWMSIPSFSTSISDSETCHFVDLLRSIHLPLSLSLPGKSMKMMDSTLSAKVIQNAGVKLKPADSSTPPLDIRFADGVLTIPKIKISDITEALYRNIILFEQCHRLKAYFSDYMMFLSCFVRSPMDAELFIDQGIIVNRRGNAKHIASLFDRVLKETTQTSYSTFYYQTVYDNLQAHCNTTWNKWHAILRRDYFHNPWSIASVVAAVVLLLLTFMQALCSFLAL</sequence>
<protein>
    <submittedName>
        <fullName evidence="2">Uncharacterized protein</fullName>
    </submittedName>
</protein>
<evidence type="ECO:0000313" key="3">
    <source>
        <dbReference type="Proteomes" id="UP000489600"/>
    </source>
</evidence>
<organism evidence="2 3">
    <name type="scientific">Arabis nemorensis</name>
    <dbReference type="NCBI Taxonomy" id="586526"/>
    <lineage>
        <taxon>Eukaryota</taxon>
        <taxon>Viridiplantae</taxon>
        <taxon>Streptophyta</taxon>
        <taxon>Embryophyta</taxon>
        <taxon>Tracheophyta</taxon>
        <taxon>Spermatophyta</taxon>
        <taxon>Magnoliopsida</taxon>
        <taxon>eudicotyledons</taxon>
        <taxon>Gunneridae</taxon>
        <taxon>Pentapetalae</taxon>
        <taxon>rosids</taxon>
        <taxon>malvids</taxon>
        <taxon>Brassicales</taxon>
        <taxon>Brassicaceae</taxon>
        <taxon>Arabideae</taxon>
        <taxon>Arabis</taxon>
    </lineage>
</organism>
<dbReference type="AlphaFoldDB" id="A0A565CJZ8"/>
<dbReference type="Pfam" id="PF03140">
    <property type="entry name" value="DUF247"/>
    <property type="match status" value="1"/>
</dbReference>
<reference evidence="2" key="1">
    <citation type="submission" date="2019-07" db="EMBL/GenBank/DDBJ databases">
        <authorList>
            <person name="Dittberner H."/>
        </authorList>
    </citation>
    <scope>NUCLEOTIDE SEQUENCE [LARGE SCALE GENOMIC DNA]</scope>
</reference>
<dbReference type="OrthoDB" id="672127at2759"/>
<comment type="caution">
    <text evidence="2">The sequence shown here is derived from an EMBL/GenBank/DDBJ whole genome shotgun (WGS) entry which is preliminary data.</text>
</comment>
<feature type="transmembrane region" description="Helical" evidence="1">
    <location>
        <begin position="398"/>
        <end position="423"/>
    </location>
</feature>
<keyword evidence="3" id="KW-1185">Reference proteome</keyword>
<keyword evidence="1" id="KW-0812">Transmembrane</keyword>
<accession>A0A565CJZ8</accession>
<keyword evidence="1" id="KW-0472">Membrane</keyword>
<dbReference type="EMBL" id="CABITT030000008">
    <property type="protein sequence ID" value="VVB14053.1"/>
    <property type="molecule type" value="Genomic_DNA"/>
</dbReference>
<dbReference type="PANTHER" id="PTHR31170">
    <property type="entry name" value="BNAC04G53230D PROTEIN"/>
    <property type="match status" value="1"/>
</dbReference>
<dbReference type="InterPro" id="IPR004158">
    <property type="entry name" value="DUF247_pln"/>
</dbReference>
<dbReference type="PANTHER" id="PTHR31170:SF25">
    <property type="entry name" value="BNAA09G04570D PROTEIN"/>
    <property type="match status" value="1"/>
</dbReference>